<organism evidence="1 2">
    <name type="scientific">Diversispora eburnea</name>
    <dbReference type="NCBI Taxonomy" id="1213867"/>
    <lineage>
        <taxon>Eukaryota</taxon>
        <taxon>Fungi</taxon>
        <taxon>Fungi incertae sedis</taxon>
        <taxon>Mucoromycota</taxon>
        <taxon>Glomeromycotina</taxon>
        <taxon>Glomeromycetes</taxon>
        <taxon>Diversisporales</taxon>
        <taxon>Diversisporaceae</taxon>
        <taxon>Diversispora</taxon>
    </lineage>
</organism>
<dbReference type="AlphaFoldDB" id="A0A9N8VBM3"/>
<protein>
    <submittedName>
        <fullName evidence="1">10290_t:CDS:1</fullName>
    </submittedName>
</protein>
<gene>
    <name evidence="1" type="ORF">DEBURN_LOCUS1728</name>
</gene>
<accession>A0A9N8VBM3</accession>
<proteinExistence type="predicted"/>
<comment type="caution">
    <text evidence="1">The sequence shown here is derived from an EMBL/GenBank/DDBJ whole genome shotgun (WGS) entry which is preliminary data.</text>
</comment>
<dbReference type="Proteomes" id="UP000789706">
    <property type="component" value="Unassembled WGS sequence"/>
</dbReference>
<sequence length="42" mass="4691">FECCSVWSHLHNGLEQAKTIKLFNSNVANELYDAIMDAIPPA</sequence>
<dbReference type="EMBL" id="CAJVPK010000083">
    <property type="protein sequence ID" value="CAG8444970.1"/>
    <property type="molecule type" value="Genomic_DNA"/>
</dbReference>
<reference evidence="1" key="1">
    <citation type="submission" date="2021-06" db="EMBL/GenBank/DDBJ databases">
        <authorList>
            <person name="Kallberg Y."/>
            <person name="Tangrot J."/>
            <person name="Rosling A."/>
        </authorList>
    </citation>
    <scope>NUCLEOTIDE SEQUENCE</scope>
    <source>
        <strain evidence="1">AZ414A</strain>
    </source>
</reference>
<feature type="non-terminal residue" evidence="1">
    <location>
        <position position="1"/>
    </location>
</feature>
<keyword evidence="2" id="KW-1185">Reference proteome</keyword>
<evidence type="ECO:0000313" key="1">
    <source>
        <dbReference type="EMBL" id="CAG8444970.1"/>
    </source>
</evidence>
<name>A0A9N8VBM3_9GLOM</name>
<evidence type="ECO:0000313" key="2">
    <source>
        <dbReference type="Proteomes" id="UP000789706"/>
    </source>
</evidence>